<evidence type="ECO:0000256" key="12">
    <source>
        <dbReference type="ARBA" id="ARBA00049103"/>
    </source>
</evidence>
<evidence type="ECO:0000256" key="7">
    <source>
        <dbReference type="ARBA" id="ARBA00048335"/>
    </source>
</evidence>
<comment type="catalytic activity">
    <reaction evidence="6">
        <text>N-terminal L-methionyl-L-seryl-[protein] + acetyl-CoA = N-terminal N(alpha)-acetyl-L-methionyl-L-seryl-[protein] + CoA + H(+)</text>
        <dbReference type="Rhea" id="RHEA:50568"/>
        <dbReference type="Rhea" id="RHEA-COMP:12728"/>
        <dbReference type="Rhea" id="RHEA-COMP:12729"/>
        <dbReference type="ChEBI" id="CHEBI:15378"/>
        <dbReference type="ChEBI" id="CHEBI:57287"/>
        <dbReference type="ChEBI" id="CHEBI:57288"/>
        <dbReference type="ChEBI" id="CHEBI:133400"/>
        <dbReference type="ChEBI" id="CHEBI:133401"/>
        <dbReference type="EC" id="2.3.1.258"/>
    </reaction>
</comment>
<dbReference type="PROSITE" id="PS51186">
    <property type="entry name" value="GNAT"/>
    <property type="match status" value="1"/>
</dbReference>
<gene>
    <name evidence="15" type="primary">NAT5</name>
    <name evidence="15" type="ORF">MOBT1_003167</name>
</gene>
<comment type="catalytic activity">
    <reaction evidence="10">
        <text>N-terminal L-methionyl-L-valyl-[protein] + acetyl-CoA = N-terminal N(alpha)-acetyl-L-methionyl-L-valyl-[protein] + CoA + H(+)</text>
        <dbReference type="Rhea" id="RHEA:50572"/>
        <dbReference type="Rhea" id="RHEA-COMP:12730"/>
        <dbReference type="Rhea" id="RHEA-COMP:12731"/>
        <dbReference type="ChEBI" id="CHEBI:15378"/>
        <dbReference type="ChEBI" id="CHEBI:57287"/>
        <dbReference type="ChEBI" id="CHEBI:57288"/>
        <dbReference type="ChEBI" id="CHEBI:133402"/>
        <dbReference type="ChEBI" id="CHEBI:133403"/>
        <dbReference type="EC" id="2.3.1.258"/>
    </reaction>
</comment>
<sequence>MAAWAEPPTAYGERAKPAADAAPVRRAVTSRSAIALTDLTPNNLGQLRMLNAQLFPIAYSENVYTQVLDEDVRPLCKLGLYNDITVGNVCCRVDDGKDVAHCRVYIMTLGVLPAYRHLGIASALLQQVLEHAAPGTKFNGRTVEVVSLHVHTANTAARAFYERFGFEAVHTEPEYYKKLEPRSAWVLEKRA</sequence>
<protein>
    <recommendedName>
        <fullName evidence="5">N-terminal methionine N(alpha)-acetyltransferase NatE</fullName>
        <ecNumber evidence="5">2.3.1.258</ecNumber>
    </recommendedName>
</protein>
<dbReference type="EC" id="2.3.1.258" evidence="5"/>
<dbReference type="EMBL" id="CP119941">
    <property type="protein sequence ID" value="WFD04457.1"/>
    <property type="molecule type" value="Genomic_DNA"/>
</dbReference>
<dbReference type="Pfam" id="PF00583">
    <property type="entry name" value="Acetyltransf_1"/>
    <property type="match status" value="1"/>
</dbReference>
<comment type="catalytic activity">
    <reaction evidence="12">
        <text>N-terminal L-methionyl-L-leucyl-[protein] + acetyl-CoA = N-terminal N(alpha)-acetyl-L-methionyl-L-leucyl-[protein] + CoA + H(+)</text>
        <dbReference type="Rhea" id="RHEA:50520"/>
        <dbReference type="Rhea" id="RHEA-COMP:12711"/>
        <dbReference type="Rhea" id="RHEA-COMP:12712"/>
        <dbReference type="ChEBI" id="CHEBI:15378"/>
        <dbReference type="ChEBI" id="CHEBI:57287"/>
        <dbReference type="ChEBI" id="CHEBI:57288"/>
        <dbReference type="ChEBI" id="CHEBI:133377"/>
        <dbReference type="ChEBI" id="CHEBI:133378"/>
        <dbReference type="EC" id="2.3.1.258"/>
    </reaction>
</comment>
<evidence type="ECO:0000313" key="15">
    <source>
        <dbReference type="EMBL" id="WFD04457.1"/>
    </source>
</evidence>
<dbReference type="Proteomes" id="UP001214603">
    <property type="component" value="Chromosome 8"/>
</dbReference>
<dbReference type="GO" id="GO:0007064">
    <property type="term" value="P:mitotic sister chromatid cohesion"/>
    <property type="evidence" value="ECO:0007669"/>
    <property type="project" value="TreeGrafter"/>
</dbReference>
<accession>A0AAF0ITC4</accession>
<dbReference type="GO" id="GO:0031415">
    <property type="term" value="C:NatA complex"/>
    <property type="evidence" value="ECO:0007669"/>
    <property type="project" value="TreeGrafter"/>
</dbReference>
<keyword evidence="2" id="KW-0963">Cytoplasm</keyword>
<evidence type="ECO:0000256" key="4">
    <source>
        <dbReference type="ARBA" id="ARBA00023315"/>
    </source>
</evidence>
<feature type="domain" description="N-acetyltransferase" evidence="14">
    <location>
        <begin position="34"/>
        <end position="191"/>
    </location>
</feature>
<reference evidence="15" key="1">
    <citation type="submission" date="2023-03" db="EMBL/GenBank/DDBJ databases">
        <title>Mating type loci evolution in Malassezia.</title>
        <authorList>
            <person name="Coelho M.A."/>
        </authorList>
    </citation>
    <scope>NUCLEOTIDE SEQUENCE</scope>
    <source>
        <strain evidence="15">CBS 7876</strain>
    </source>
</reference>
<dbReference type="FunFam" id="3.40.630.30:FF:000078">
    <property type="entry name" value="N-alpha-acetyltransferase 50"/>
    <property type="match status" value="1"/>
</dbReference>
<evidence type="ECO:0000256" key="11">
    <source>
        <dbReference type="ARBA" id="ARBA00049002"/>
    </source>
</evidence>
<keyword evidence="3 15" id="KW-0808">Transferase</keyword>
<dbReference type="InterPro" id="IPR016181">
    <property type="entry name" value="Acyl_CoA_acyltransferase"/>
</dbReference>
<evidence type="ECO:0000256" key="13">
    <source>
        <dbReference type="ARBA" id="ARBA00049454"/>
    </source>
</evidence>
<dbReference type="SUPFAM" id="SSF55729">
    <property type="entry name" value="Acyl-CoA N-acyltransferases (Nat)"/>
    <property type="match status" value="1"/>
</dbReference>
<dbReference type="CDD" id="cd04301">
    <property type="entry name" value="NAT_SF"/>
    <property type="match status" value="1"/>
</dbReference>
<comment type="subcellular location">
    <subcellularLocation>
        <location evidence="1">Cytoplasm</location>
    </subcellularLocation>
</comment>
<keyword evidence="16" id="KW-1185">Reference proteome</keyword>
<evidence type="ECO:0000256" key="3">
    <source>
        <dbReference type="ARBA" id="ARBA00022679"/>
    </source>
</evidence>
<evidence type="ECO:0000256" key="8">
    <source>
        <dbReference type="ARBA" id="ARBA00048490"/>
    </source>
</evidence>
<proteinExistence type="predicted"/>
<evidence type="ECO:0000256" key="2">
    <source>
        <dbReference type="ARBA" id="ARBA00022490"/>
    </source>
</evidence>
<comment type="catalytic activity">
    <reaction evidence="9">
        <text>N-terminal L-methionyl-L-lysyl-[protein] + acetyl-CoA = N-terminal N(alpha)-acetyl-L-methionyl-L-lysyl-[protein] + CoA + H(+)</text>
        <dbReference type="Rhea" id="RHEA:50580"/>
        <dbReference type="Rhea" id="RHEA-COMP:12734"/>
        <dbReference type="Rhea" id="RHEA-COMP:12735"/>
        <dbReference type="ChEBI" id="CHEBI:15378"/>
        <dbReference type="ChEBI" id="CHEBI:57287"/>
        <dbReference type="ChEBI" id="CHEBI:57288"/>
        <dbReference type="ChEBI" id="CHEBI:133406"/>
        <dbReference type="ChEBI" id="CHEBI:133407"/>
        <dbReference type="EC" id="2.3.1.258"/>
    </reaction>
</comment>
<dbReference type="PANTHER" id="PTHR42919:SF8">
    <property type="entry name" value="N-ALPHA-ACETYLTRANSFERASE 50"/>
    <property type="match status" value="1"/>
</dbReference>
<dbReference type="PANTHER" id="PTHR42919">
    <property type="entry name" value="N-ALPHA-ACETYLTRANSFERASE"/>
    <property type="match status" value="1"/>
</dbReference>
<organism evidence="15 16">
    <name type="scientific">Malassezia obtusa</name>
    <dbReference type="NCBI Taxonomy" id="76774"/>
    <lineage>
        <taxon>Eukaryota</taxon>
        <taxon>Fungi</taxon>
        <taxon>Dikarya</taxon>
        <taxon>Basidiomycota</taxon>
        <taxon>Ustilaginomycotina</taxon>
        <taxon>Malasseziomycetes</taxon>
        <taxon>Malasseziales</taxon>
        <taxon>Malasseziaceae</taxon>
        <taxon>Malassezia</taxon>
    </lineage>
</organism>
<evidence type="ECO:0000256" key="9">
    <source>
        <dbReference type="ARBA" id="ARBA00048618"/>
    </source>
</evidence>
<name>A0AAF0ITC4_9BASI</name>
<evidence type="ECO:0000256" key="5">
    <source>
        <dbReference type="ARBA" id="ARBA00039121"/>
    </source>
</evidence>
<evidence type="ECO:0000256" key="1">
    <source>
        <dbReference type="ARBA" id="ARBA00004496"/>
    </source>
</evidence>
<dbReference type="AlphaFoldDB" id="A0AAF0ITC4"/>
<dbReference type="GO" id="GO:0120518">
    <property type="term" value="F:protein N-terminal-methionine acetyltransferase activity"/>
    <property type="evidence" value="ECO:0007669"/>
    <property type="project" value="UniProtKB-EC"/>
</dbReference>
<evidence type="ECO:0000256" key="10">
    <source>
        <dbReference type="ARBA" id="ARBA00048799"/>
    </source>
</evidence>
<evidence type="ECO:0000259" key="14">
    <source>
        <dbReference type="PROSITE" id="PS51186"/>
    </source>
</evidence>
<comment type="catalytic activity">
    <reaction evidence="8">
        <text>N-terminal L-methionyl-L-phenylalanyl-[protein] + acetyl-CoA = N-terminal N(alpha)-acetyl-L-methionyl-L-phenylalanyl-[protein] + CoA + H(+)</text>
        <dbReference type="Rhea" id="RHEA:50528"/>
        <dbReference type="Rhea" id="RHEA-COMP:12715"/>
        <dbReference type="Rhea" id="RHEA-COMP:12716"/>
        <dbReference type="ChEBI" id="CHEBI:15378"/>
        <dbReference type="ChEBI" id="CHEBI:57287"/>
        <dbReference type="ChEBI" id="CHEBI:57288"/>
        <dbReference type="ChEBI" id="CHEBI:133382"/>
        <dbReference type="ChEBI" id="CHEBI:133383"/>
        <dbReference type="EC" id="2.3.1.258"/>
    </reaction>
</comment>
<evidence type="ECO:0000256" key="6">
    <source>
        <dbReference type="ARBA" id="ARBA00048251"/>
    </source>
</evidence>
<dbReference type="InterPro" id="IPR051556">
    <property type="entry name" value="N-term/lysine_N-AcTrnsfr"/>
</dbReference>
<comment type="catalytic activity">
    <reaction evidence="11">
        <text>N-terminal L-methionyl-L-alanyl-[protein] + acetyl-CoA = N-terminal N(alpha)-acetyl-L-methionyl-L-alanyl-[protein] + CoA + H(+)</text>
        <dbReference type="Rhea" id="RHEA:50564"/>
        <dbReference type="Rhea" id="RHEA-COMP:12726"/>
        <dbReference type="Rhea" id="RHEA-COMP:12727"/>
        <dbReference type="ChEBI" id="CHEBI:15378"/>
        <dbReference type="ChEBI" id="CHEBI:57287"/>
        <dbReference type="ChEBI" id="CHEBI:57288"/>
        <dbReference type="ChEBI" id="CHEBI:133398"/>
        <dbReference type="ChEBI" id="CHEBI:133399"/>
        <dbReference type="EC" id="2.3.1.258"/>
    </reaction>
</comment>
<comment type="catalytic activity">
    <reaction evidence="13">
        <text>N-terminal L-methionyl-L-threonyl-[protein] + acetyl-CoA = N-terminal N(alpha)-acetyl-L-methionyl-L-threonyl-[protein] + CoA + H(+)</text>
        <dbReference type="Rhea" id="RHEA:50576"/>
        <dbReference type="Rhea" id="RHEA-COMP:12732"/>
        <dbReference type="Rhea" id="RHEA-COMP:12733"/>
        <dbReference type="ChEBI" id="CHEBI:15378"/>
        <dbReference type="ChEBI" id="CHEBI:57287"/>
        <dbReference type="ChEBI" id="CHEBI:57288"/>
        <dbReference type="ChEBI" id="CHEBI:133404"/>
        <dbReference type="ChEBI" id="CHEBI:133405"/>
        <dbReference type="EC" id="2.3.1.258"/>
    </reaction>
</comment>
<keyword evidence="4 15" id="KW-0012">Acyltransferase</keyword>
<evidence type="ECO:0000313" key="16">
    <source>
        <dbReference type="Proteomes" id="UP001214603"/>
    </source>
</evidence>
<dbReference type="Gene3D" id="3.40.630.30">
    <property type="match status" value="1"/>
</dbReference>
<dbReference type="InterPro" id="IPR000182">
    <property type="entry name" value="GNAT_dom"/>
</dbReference>
<comment type="catalytic activity">
    <reaction evidence="7">
        <text>N-terminal L-methionyl-L-tyrosyl-[protein] + acetyl-CoA = N-terminal N(alpha)-acetyl-L-methionyl-L-tyrosyl-[protein] + CoA + H(+)</text>
        <dbReference type="Rhea" id="RHEA:50532"/>
        <dbReference type="Rhea" id="RHEA-COMP:12717"/>
        <dbReference type="Rhea" id="RHEA-COMP:12718"/>
        <dbReference type="ChEBI" id="CHEBI:15378"/>
        <dbReference type="ChEBI" id="CHEBI:57287"/>
        <dbReference type="ChEBI" id="CHEBI:57288"/>
        <dbReference type="ChEBI" id="CHEBI:133384"/>
        <dbReference type="ChEBI" id="CHEBI:133385"/>
        <dbReference type="EC" id="2.3.1.258"/>
    </reaction>
</comment>